<evidence type="ECO:0000256" key="1">
    <source>
        <dbReference type="SAM" id="MobiDB-lite"/>
    </source>
</evidence>
<name>A0ABD1YF75_9MARC</name>
<evidence type="ECO:0000313" key="3">
    <source>
        <dbReference type="Proteomes" id="UP001605036"/>
    </source>
</evidence>
<accession>A0ABD1YF75</accession>
<dbReference type="EMBL" id="JBHFFA010000004">
    <property type="protein sequence ID" value="KAL2629185.1"/>
    <property type="molecule type" value="Genomic_DNA"/>
</dbReference>
<keyword evidence="3" id="KW-1185">Reference proteome</keyword>
<organism evidence="2 3">
    <name type="scientific">Riccia fluitans</name>
    <dbReference type="NCBI Taxonomy" id="41844"/>
    <lineage>
        <taxon>Eukaryota</taxon>
        <taxon>Viridiplantae</taxon>
        <taxon>Streptophyta</taxon>
        <taxon>Embryophyta</taxon>
        <taxon>Marchantiophyta</taxon>
        <taxon>Marchantiopsida</taxon>
        <taxon>Marchantiidae</taxon>
        <taxon>Marchantiales</taxon>
        <taxon>Ricciaceae</taxon>
        <taxon>Riccia</taxon>
    </lineage>
</organism>
<gene>
    <name evidence="2" type="ORF">R1flu_013871</name>
</gene>
<dbReference type="Proteomes" id="UP001605036">
    <property type="component" value="Unassembled WGS sequence"/>
</dbReference>
<sequence length="96" mass="11290">MNIREILPKEQFQARMECWRRQIKFNGNIMVFKKPIFYSHKKNVSAHVLVEREIGKTKSPHLDTTDGGQKKQRMVFKEETNLSPNEDIPDESSMPT</sequence>
<protein>
    <submittedName>
        <fullName evidence="2">Uncharacterized protein</fullName>
    </submittedName>
</protein>
<evidence type="ECO:0000313" key="2">
    <source>
        <dbReference type="EMBL" id="KAL2629185.1"/>
    </source>
</evidence>
<proteinExistence type="predicted"/>
<reference evidence="2 3" key="1">
    <citation type="submission" date="2024-09" db="EMBL/GenBank/DDBJ databases">
        <title>Chromosome-scale assembly of Riccia fluitans.</title>
        <authorList>
            <person name="Paukszto L."/>
            <person name="Sawicki J."/>
            <person name="Karawczyk K."/>
            <person name="Piernik-Szablinska J."/>
            <person name="Szczecinska M."/>
            <person name="Mazdziarz M."/>
        </authorList>
    </citation>
    <scope>NUCLEOTIDE SEQUENCE [LARGE SCALE GENOMIC DNA]</scope>
    <source>
        <strain evidence="2">Rf_01</strain>
        <tissue evidence="2">Aerial parts of the thallus</tissue>
    </source>
</reference>
<dbReference type="AlphaFoldDB" id="A0ABD1YF75"/>
<comment type="caution">
    <text evidence="2">The sequence shown here is derived from an EMBL/GenBank/DDBJ whole genome shotgun (WGS) entry which is preliminary data.</text>
</comment>
<feature type="region of interest" description="Disordered" evidence="1">
    <location>
        <begin position="57"/>
        <end position="96"/>
    </location>
</feature>